<organism evidence="1 2">
    <name type="scientific">Colletotrichum truncatum</name>
    <name type="common">Anthracnose fungus</name>
    <name type="synonym">Colletotrichum capsici</name>
    <dbReference type="NCBI Taxonomy" id="5467"/>
    <lineage>
        <taxon>Eukaryota</taxon>
        <taxon>Fungi</taxon>
        <taxon>Dikarya</taxon>
        <taxon>Ascomycota</taxon>
        <taxon>Pezizomycotina</taxon>
        <taxon>Sordariomycetes</taxon>
        <taxon>Hypocreomycetidae</taxon>
        <taxon>Glomerellales</taxon>
        <taxon>Glomerellaceae</taxon>
        <taxon>Colletotrichum</taxon>
        <taxon>Colletotrichum truncatum species complex</taxon>
    </lineage>
</organism>
<evidence type="ECO:0000313" key="1">
    <source>
        <dbReference type="EMBL" id="KAL0933650.1"/>
    </source>
</evidence>
<reference evidence="1 2" key="1">
    <citation type="journal article" date="2020" name="Phytopathology">
        <title>Genome Sequence Resources of Colletotrichum truncatum, C. plurivorum, C. musicola, and C. sojae: Four Species Pathogenic to Soybean (Glycine max).</title>
        <authorList>
            <person name="Rogerio F."/>
            <person name="Boufleur T.R."/>
            <person name="Ciampi-Guillardi M."/>
            <person name="Sukno S.A."/>
            <person name="Thon M.R."/>
            <person name="Massola Junior N.S."/>
            <person name="Baroncelli R."/>
        </authorList>
    </citation>
    <scope>NUCLEOTIDE SEQUENCE [LARGE SCALE GENOMIC DNA]</scope>
    <source>
        <strain evidence="1 2">CMES1059</strain>
    </source>
</reference>
<dbReference type="EMBL" id="VUJX02000007">
    <property type="protein sequence ID" value="KAL0933650.1"/>
    <property type="molecule type" value="Genomic_DNA"/>
</dbReference>
<name>A0ACC3YP30_COLTU</name>
<accession>A0ACC3YP30</accession>
<keyword evidence="2" id="KW-1185">Reference proteome</keyword>
<gene>
    <name evidence="1" type="ORF">CTRU02_210449</name>
</gene>
<protein>
    <submittedName>
        <fullName evidence="1">Uncharacterized protein</fullName>
    </submittedName>
</protein>
<evidence type="ECO:0000313" key="2">
    <source>
        <dbReference type="Proteomes" id="UP000805649"/>
    </source>
</evidence>
<dbReference type="Proteomes" id="UP000805649">
    <property type="component" value="Unassembled WGS sequence"/>
</dbReference>
<proteinExistence type="predicted"/>
<sequence>MASQMSAGDAPQGVQSNLEQERDRWFTTLEAVRRRFEAEKETLKSKLNHDQQSTCRDLEEQARFAESQNLPRQVLELFQNYQAEIRTRRLAECKQNFDLAMQDLSKHEKDVYHKHHMEFPLPTTLLGRGAATNPSNSSTALANRPQTSALHTQAAHNVPPASRTTNPVTNNISSAPMPTQQNQHQWQGYSQAPRHHSPRMSGTMNQPNRSVNQAADGNSRMLPSNGRTPLLGNGMPSSNPNLTSAPNHGSSAGSPRSMSHSVDVMRGGRVPIPPMTQAAHILRDERSNITRNGVHLQSVRPEDYARQAQLEVHRQLKRKSDSTELSHYHDLDAKRARTATPQSMAPFSIKFQEIYQDGKAEFKHTIVKYEDIFYILKCDEHGVHFKQNALAAAAKHLHGASHGHLKKEHRLAIQKLGFHVTDCTDELAKMNNEVVQKAFESGYKPLNQLHGPKSGGKRHSSGHEFFKVSSDLSFTPQPQPVDKPEPKPQDVTKYITNPEAGELYQARWPKSNKMYVVMVLGWTDLSMCGWAEKFSDLALYKERPRPSCFKFSPEGIAGWAEGYGDGEPRVLSREVPVMWFETNGKNRLGWVNVQLLRPFLLDDPNRPANPNHTSNRARQLYAEIRGFNSFEDMLLGNKRSEPAATEGHVPADIEAPSQLPSSASESESSQDVEMYDFVGNPPKVDDSEDEDYVEATGRRKGSDEEMADDEPSTPQPLRRSTQEVRPTSRLSDSTWGLARTGAAAGTRSSRKDEVDMKDAAQETPSKSRVSTEAKESNDLVANGSTTEINLGTSRNNDVEEPENTSTTNESAASRDRRREGGSRDETISVAPNSTAGQVERSGASKSPSLENEVSKPSPKLQLANLLNSTGPDTSKEKLSPTRPESSSTSTKLVEARRPLPSQAGQTESRRHPLPSHLTAQGRRSAQTQATNLPSPVEKPIETNKVTSRHSSPVNGIHRPPSQSKHSTEISGIEAMLSPKLSVNGDDSSKQPSPTLSMKGINEATSTETRRSGSADSSTRDPRMSISNALGDHEREAAARRAAQQLNGASGQMPSNGVSSDNSTPRVMTHVSLANDDRWRAVRSSESPRFASANIRSPLVDRSGAASPVQGYKKEADGFSIDVASFSEGDKSWTHPDKLLHFDVEDESRGVARSRAADGLEAKVDAQQVKAAKMDKKTWTVTLVLKTEDGESLEQRFGFKSNSITGSSRGAQPQATKFYRWVTAKNAAIEHIE</sequence>
<comment type="caution">
    <text evidence="1">The sequence shown here is derived from an EMBL/GenBank/DDBJ whole genome shotgun (WGS) entry which is preliminary data.</text>
</comment>